<dbReference type="PANTHER" id="PTHR30244:SF34">
    <property type="entry name" value="DTDP-4-AMINO-4,6-DIDEOXYGALACTOSE TRANSAMINASE"/>
    <property type="match status" value="1"/>
</dbReference>
<keyword evidence="3" id="KW-0808">Transferase</keyword>
<comment type="similarity">
    <text evidence="2">Belongs to the DegT/DnrJ/EryC1 family.</text>
</comment>
<dbReference type="InterPro" id="IPR015422">
    <property type="entry name" value="PyrdxlP-dep_Trfase_small"/>
</dbReference>
<keyword evidence="2" id="KW-0663">Pyridoxal phosphate</keyword>
<dbReference type="InterPro" id="IPR015421">
    <property type="entry name" value="PyrdxlP-dep_Trfase_major"/>
</dbReference>
<dbReference type="InterPro" id="IPR000653">
    <property type="entry name" value="DegT/StrS_aminotransferase"/>
</dbReference>
<dbReference type="Gene3D" id="3.90.1150.10">
    <property type="entry name" value="Aspartate Aminotransferase, domain 1"/>
    <property type="match status" value="1"/>
</dbReference>
<evidence type="ECO:0000313" key="3">
    <source>
        <dbReference type="EMBL" id="GAA4719539.1"/>
    </source>
</evidence>
<dbReference type="Pfam" id="PF01041">
    <property type="entry name" value="DegT_DnrJ_EryC1"/>
    <property type="match status" value="1"/>
</dbReference>
<evidence type="ECO:0000256" key="1">
    <source>
        <dbReference type="ARBA" id="ARBA00001933"/>
    </source>
</evidence>
<dbReference type="EMBL" id="BAABLO010000004">
    <property type="protein sequence ID" value="GAA4719539.1"/>
    <property type="molecule type" value="Genomic_DNA"/>
</dbReference>
<dbReference type="PIRSF" id="PIRSF000390">
    <property type="entry name" value="PLP_StrS"/>
    <property type="match status" value="1"/>
</dbReference>
<dbReference type="Proteomes" id="UP001500556">
    <property type="component" value="Unassembled WGS sequence"/>
</dbReference>
<dbReference type="Gene3D" id="3.40.640.10">
    <property type="entry name" value="Type I PLP-dependent aspartate aminotransferase-like (Major domain)"/>
    <property type="match status" value="1"/>
</dbReference>
<dbReference type="SUPFAM" id="SSF53383">
    <property type="entry name" value="PLP-dependent transferases"/>
    <property type="match status" value="1"/>
</dbReference>
<dbReference type="CDD" id="cd00616">
    <property type="entry name" value="AHBA_syn"/>
    <property type="match status" value="1"/>
</dbReference>
<accession>A0ABP8Y302</accession>
<proteinExistence type="inferred from homology"/>
<reference evidence="4" key="1">
    <citation type="journal article" date="2019" name="Int. J. Syst. Evol. Microbiol.">
        <title>The Global Catalogue of Microorganisms (GCM) 10K type strain sequencing project: providing services to taxonomists for standard genome sequencing and annotation.</title>
        <authorList>
            <consortium name="The Broad Institute Genomics Platform"/>
            <consortium name="The Broad Institute Genome Sequencing Center for Infectious Disease"/>
            <person name="Wu L."/>
            <person name="Ma J."/>
        </authorList>
    </citation>
    <scope>NUCLEOTIDE SEQUENCE [LARGE SCALE GENOMIC DNA]</scope>
    <source>
        <strain evidence="4">JCM 18961</strain>
    </source>
</reference>
<dbReference type="PANTHER" id="PTHR30244">
    <property type="entry name" value="TRANSAMINASE"/>
    <property type="match status" value="1"/>
</dbReference>
<gene>
    <name evidence="3" type="primary">wlbF</name>
    <name evidence="3" type="ORF">GCM10025782_16150</name>
</gene>
<comment type="cofactor">
    <cofactor evidence="1">
        <name>pyridoxal 5'-phosphate</name>
        <dbReference type="ChEBI" id="CHEBI:597326"/>
    </cofactor>
</comment>
<name>A0ABP8Y302_9MICO</name>
<evidence type="ECO:0000256" key="2">
    <source>
        <dbReference type="RuleBase" id="RU004508"/>
    </source>
</evidence>
<protein>
    <submittedName>
        <fullName evidence="3">O-antigen biosynthesis aminotransferase WlbF</fullName>
    </submittedName>
</protein>
<evidence type="ECO:0000313" key="4">
    <source>
        <dbReference type="Proteomes" id="UP001500556"/>
    </source>
</evidence>
<keyword evidence="3" id="KW-0032">Aminotransferase</keyword>
<dbReference type="GO" id="GO:0008483">
    <property type="term" value="F:transaminase activity"/>
    <property type="evidence" value="ECO:0007669"/>
    <property type="project" value="UniProtKB-KW"/>
</dbReference>
<keyword evidence="4" id="KW-1185">Reference proteome</keyword>
<comment type="caution">
    <text evidence="3">The sequence shown here is derived from an EMBL/GenBank/DDBJ whole genome shotgun (WGS) entry which is preliminary data.</text>
</comment>
<organism evidence="3 4">
    <name type="scientific">Pedococcus ginsenosidimutans</name>
    <dbReference type="NCBI Taxonomy" id="490570"/>
    <lineage>
        <taxon>Bacteria</taxon>
        <taxon>Bacillati</taxon>
        <taxon>Actinomycetota</taxon>
        <taxon>Actinomycetes</taxon>
        <taxon>Micrococcales</taxon>
        <taxon>Intrasporangiaceae</taxon>
        <taxon>Pedococcus</taxon>
    </lineage>
</organism>
<dbReference type="InterPro" id="IPR015424">
    <property type="entry name" value="PyrdxlP-dep_Trfase"/>
</dbReference>
<sequence>MRSGWLTTGPRAAAFEREFAEFVGGADGEVEAVAVNSATAGLHLALEAAGVGPGDEVVVPTWTFTATAEVVRYLGATPVVVDVDRATLNLTASGLEAAITDRTAAVIPVHFAGLPVEPAVRRLAHERGLRVVEDAAHSFPAHDGRTAVGAGDSLATVFSFYATKTITTGEGGMVVTRDPDVAKRVRTMRLHGISRDVFDRYRSTAPSWHYDVVAPGYKYNLTDPAAAMGRVQLRRADAMRKRREQIATRYTEALAGLPLDLPPVGEDGTQHAWHLYVVRLRDDAPVDRTAFIEQMASRGVGCSVHFIPLHLQPYWRDSLELRPEQLPVATAEFERVVSLPAFSSMTDAQVERVVETVATVLR</sequence>